<gene>
    <name evidence="3" type="ORF">psal_cds_1018</name>
</gene>
<dbReference type="Proteomes" id="UP000204584">
    <property type="component" value="Segment"/>
</dbReference>
<dbReference type="RefSeq" id="YP_008438272.1">
    <property type="nucleotide sequence ID" value="NC_022098.1"/>
</dbReference>
<dbReference type="KEGG" id="vg:16606985"/>
<dbReference type="InterPro" id="IPR036047">
    <property type="entry name" value="F-box-like_dom_sf"/>
</dbReference>
<feature type="region of interest" description="Disordered" evidence="1">
    <location>
        <begin position="498"/>
        <end position="524"/>
    </location>
</feature>
<dbReference type="SUPFAM" id="SSF140860">
    <property type="entry name" value="Pseudo ankyrin repeat-like"/>
    <property type="match status" value="1"/>
</dbReference>
<dbReference type="PANTHER" id="PTHR46586:SF3">
    <property type="entry name" value="ANKYRIN REPEAT-CONTAINING PROTEIN"/>
    <property type="match status" value="1"/>
</dbReference>
<dbReference type="Gene3D" id="1.25.40.20">
    <property type="entry name" value="Ankyrin repeat-containing domain"/>
    <property type="match status" value="2"/>
</dbReference>
<evidence type="ECO:0000259" key="2">
    <source>
        <dbReference type="Pfam" id="PF12937"/>
    </source>
</evidence>
<dbReference type="PROSITE" id="PS51257">
    <property type="entry name" value="PROKAR_LIPOPROTEIN"/>
    <property type="match status" value="1"/>
</dbReference>
<sequence>MRASVIADLPDEMLAVVFGWLSCVQVAAGPAQACHRWRAICLDPSIRNLCVFRMTAHAKPTPLCLSRALKCATMAGHLPCVRHLCRKAMREKVALGGLIRKAARYGHADILQWLMDMGYDACESTFVAAAKRGHLSCLRRLYKHNSAREWAPGILHIAVANGHTECADYIRRQNHADYVRRRGPNGHLIGTDMSSLCAALINGCATCFEAAQKGHTRCLVRLTEGGLHCDARALAVAVSNGHANCVDRILLFADGPWSLDAPLCTGPATAAHLLCVEKVVAAGVRPGASADLAAVRAGHVECMRRFEGASRGRDNWCAIAARRGDLAMLRYLYENGRPWSDATLAAAIDSARVECVAYVLANGCPWTVRDLVYLVCGGLWRVFASAARPDPTDGRPSLVAASLGRIDILRDAHTRGWPCDHRALLEAVRVDDIDCLAYLYQQGCPWDDRVSREALDCGSRRCFKYAIAHGCPVNPADLAAAHSKEWWMPMSATDSIQSIATGESGRKKRRRRRRRKAKTRACIE</sequence>
<protein>
    <submittedName>
        <fullName evidence="3">Ankyrin repeat domain containing protein</fullName>
    </submittedName>
</protein>
<keyword evidence="4" id="KW-1185">Reference proteome</keyword>
<dbReference type="SUPFAM" id="SSF81383">
    <property type="entry name" value="F-box domain"/>
    <property type="match status" value="1"/>
</dbReference>
<dbReference type="InterPro" id="IPR001810">
    <property type="entry name" value="F-box_dom"/>
</dbReference>
<evidence type="ECO:0000313" key="3">
    <source>
        <dbReference type="EMBL" id="AGO85198.1"/>
    </source>
</evidence>
<dbReference type="Pfam" id="PF12937">
    <property type="entry name" value="F-box-like"/>
    <property type="match status" value="1"/>
</dbReference>
<feature type="compositionally biased region" description="Basic residues" evidence="1">
    <location>
        <begin position="506"/>
        <end position="524"/>
    </location>
</feature>
<dbReference type="InterPro" id="IPR002110">
    <property type="entry name" value="Ankyrin_rpt"/>
</dbReference>
<dbReference type="GeneID" id="16606985"/>
<name>S4VXV1_9VIRU</name>
<organism evidence="3 4">
    <name type="scientific">Pandoravirus salinus</name>
    <dbReference type="NCBI Taxonomy" id="1349410"/>
    <lineage>
        <taxon>Viruses</taxon>
        <taxon>Pandoravirus</taxon>
    </lineage>
</organism>
<dbReference type="InterPro" id="IPR052050">
    <property type="entry name" value="SecEffector_AnkRepeat"/>
</dbReference>
<evidence type="ECO:0000256" key="1">
    <source>
        <dbReference type="SAM" id="MobiDB-lite"/>
    </source>
</evidence>
<dbReference type="Pfam" id="PF12796">
    <property type="entry name" value="Ank_2"/>
    <property type="match status" value="1"/>
</dbReference>
<evidence type="ECO:0000313" key="4">
    <source>
        <dbReference type="Proteomes" id="UP000204584"/>
    </source>
</evidence>
<feature type="domain" description="F-box" evidence="2">
    <location>
        <begin position="6"/>
        <end position="46"/>
    </location>
</feature>
<dbReference type="SUPFAM" id="SSF48403">
    <property type="entry name" value="Ankyrin repeat"/>
    <property type="match status" value="1"/>
</dbReference>
<dbReference type="EMBL" id="KC977571">
    <property type="protein sequence ID" value="AGO85198.1"/>
    <property type="molecule type" value="Genomic_DNA"/>
</dbReference>
<accession>S4VXV1</accession>
<dbReference type="InterPro" id="IPR036770">
    <property type="entry name" value="Ankyrin_rpt-contain_sf"/>
</dbReference>
<dbReference type="PANTHER" id="PTHR46586">
    <property type="entry name" value="ANKYRIN REPEAT-CONTAINING PROTEIN"/>
    <property type="match status" value="1"/>
</dbReference>
<proteinExistence type="predicted"/>
<dbReference type="Gene3D" id="1.20.1280.50">
    <property type="match status" value="1"/>
</dbReference>
<reference evidence="3 4" key="1">
    <citation type="journal article" date="2013" name="Science">
        <title>Pandoraviruses: amoeba viruses with genomes up to 2.5 Mb reaching that of parasitic eukaryotes.</title>
        <authorList>
            <person name="Philippe N."/>
            <person name="Legendre M."/>
            <person name="Doutre G."/>
            <person name="Coute Y."/>
            <person name="Poirot O."/>
            <person name="Lescot M."/>
            <person name="Arslan D."/>
            <person name="Seltzer V."/>
            <person name="Bertaux L."/>
            <person name="Bruley C."/>
            <person name="Garin J."/>
            <person name="Claverie J.M."/>
            <person name="Abergel C."/>
        </authorList>
    </citation>
    <scope>NUCLEOTIDE SEQUENCE [LARGE SCALE GENOMIC DNA]</scope>
</reference>